<dbReference type="AlphaFoldDB" id="A0A1L3EZZ6"/>
<protein>
    <recommendedName>
        <fullName evidence="3">Lactate dehydrogenase</fullName>
    </recommendedName>
</protein>
<dbReference type="Proteomes" id="UP000182987">
    <property type="component" value="Chromosome"/>
</dbReference>
<name>A0A1L3EZZ6_9GAMM</name>
<organism evidence="1 2">
    <name type="scientific">Luteibacter rhizovicinus DSM 16549</name>
    <dbReference type="NCBI Taxonomy" id="1440763"/>
    <lineage>
        <taxon>Bacteria</taxon>
        <taxon>Pseudomonadati</taxon>
        <taxon>Pseudomonadota</taxon>
        <taxon>Gammaproteobacteria</taxon>
        <taxon>Lysobacterales</taxon>
        <taxon>Rhodanobacteraceae</taxon>
        <taxon>Luteibacter</taxon>
    </lineage>
</organism>
<dbReference type="EMBL" id="CP017480">
    <property type="protein sequence ID" value="APG06603.1"/>
    <property type="molecule type" value="Genomic_DNA"/>
</dbReference>
<sequence>MPPIKAAPVWQDAGIAITTASGRSITLSLQDDGSIAIATDGDAPLSDAETAATAKLSTAFKSALDGMASAPPRLDLDGLAQVDTRILSSVHLAAQAVSDNQAIQTIDFRGDATTRAVKIEGLAGKIDVSVDLSSPAIAGSKTQQASAIANVLKQFDQAASRGHANPALMSMFKDAFTQMSAPGGLDTPGLTRSSSWLDDTDHALLSGLADFTASITQTATAPNPYRSNEHDAFSFQTSQRTQVTGRNATERGISQITTTQLHASFHSALSPDAPLNLTDDPKSQNYYFTQIADDAQSNLSIGYRKGQLVKASLTQTANQSTDRLKYVMGQKVEDVTTPLRKSQQRDLLPLLQEMERHPPQTARERDARTRDLASLHDSVLLRTDPVSLA</sequence>
<reference evidence="2" key="1">
    <citation type="submission" date="2016-09" db="EMBL/GenBank/DDBJ databases">
        <authorList>
            <person name="Lysoe E."/>
        </authorList>
    </citation>
    <scope>NUCLEOTIDE SEQUENCE [LARGE SCALE GENOMIC DNA]</scope>
    <source>
        <strain evidence="2">LJ96T</strain>
    </source>
</reference>
<accession>A0A1L3EZZ6</accession>
<proteinExistence type="predicted"/>
<dbReference type="KEGG" id="lrz:BJI69_17230"/>
<dbReference type="STRING" id="1440763.BJI69_17230"/>
<evidence type="ECO:0008006" key="3">
    <source>
        <dbReference type="Google" id="ProtNLM"/>
    </source>
</evidence>
<gene>
    <name evidence="1" type="ORF">BJI69_17230</name>
</gene>
<evidence type="ECO:0000313" key="2">
    <source>
        <dbReference type="Proteomes" id="UP000182987"/>
    </source>
</evidence>
<evidence type="ECO:0000313" key="1">
    <source>
        <dbReference type="EMBL" id="APG06603.1"/>
    </source>
</evidence>
<keyword evidence="2" id="KW-1185">Reference proteome</keyword>